<reference evidence="2 3" key="1">
    <citation type="submission" date="2022-06" db="EMBL/GenBank/DDBJ databases">
        <title>New Species of the Genus Actinoplanes, ActinopZanes ferrugineus.</title>
        <authorList>
            <person name="Ding P."/>
        </authorList>
    </citation>
    <scope>NUCLEOTIDE SEQUENCE [LARGE SCALE GENOMIC DNA]</scope>
    <source>
        <strain evidence="2 3">TRM88003</strain>
    </source>
</reference>
<protein>
    <submittedName>
        <fullName evidence="2">Uncharacterized protein</fullName>
    </submittedName>
</protein>
<accession>A0ABT1DPQ2</accession>
<gene>
    <name evidence="2" type="ORF">M1L60_19720</name>
</gene>
<organism evidence="2 3">
    <name type="scientific">Paractinoplanes aksuensis</name>
    <dbReference type="NCBI Taxonomy" id="2939490"/>
    <lineage>
        <taxon>Bacteria</taxon>
        <taxon>Bacillati</taxon>
        <taxon>Actinomycetota</taxon>
        <taxon>Actinomycetes</taxon>
        <taxon>Micromonosporales</taxon>
        <taxon>Micromonosporaceae</taxon>
        <taxon>Paractinoplanes</taxon>
    </lineage>
</organism>
<dbReference type="Proteomes" id="UP001523369">
    <property type="component" value="Unassembled WGS sequence"/>
</dbReference>
<proteinExistence type="predicted"/>
<dbReference type="EMBL" id="JAMYJR010000021">
    <property type="protein sequence ID" value="MCO8272828.1"/>
    <property type="molecule type" value="Genomic_DNA"/>
</dbReference>
<evidence type="ECO:0000313" key="2">
    <source>
        <dbReference type="EMBL" id="MCO8272828.1"/>
    </source>
</evidence>
<feature type="compositionally biased region" description="Basic and acidic residues" evidence="1">
    <location>
        <begin position="107"/>
        <end position="121"/>
    </location>
</feature>
<dbReference type="RefSeq" id="WP_253238916.1">
    <property type="nucleotide sequence ID" value="NZ_JAMYJR010000021.1"/>
</dbReference>
<feature type="region of interest" description="Disordered" evidence="1">
    <location>
        <begin position="99"/>
        <end position="121"/>
    </location>
</feature>
<evidence type="ECO:0000256" key="1">
    <source>
        <dbReference type="SAM" id="MobiDB-lite"/>
    </source>
</evidence>
<comment type="caution">
    <text evidence="2">The sequence shown here is derived from an EMBL/GenBank/DDBJ whole genome shotgun (WGS) entry which is preliminary data.</text>
</comment>
<name>A0ABT1DPQ2_9ACTN</name>
<keyword evidence="3" id="KW-1185">Reference proteome</keyword>
<evidence type="ECO:0000313" key="3">
    <source>
        <dbReference type="Proteomes" id="UP001523369"/>
    </source>
</evidence>
<sequence length="121" mass="12598">MSHSDARGPGHIRGLIAELGASAEAVAQRLAESGATGRRDDAGSCPVAHYLLDRTDATDVAVSRTEIWVQYPGGECYVHPPAAVADFVESFDAGRFPALAASSQPDRVADPGTDHGPEVCP</sequence>